<dbReference type="RefSeq" id="WP_420849437.1">
    <property type="nucleotide sequence ID" value="NZ_CADFFP010000032.1"/>
</dbReference>
<name>A0A329BHC8_9BURK</name>
<sequence length="596" mass="65827">MACTSRACRDRCLIQRNRAGAGRAYVEPTSAVRIGGMAALIERTSLVQKNNPLHAATRHAGPTLDGSDRLADAADGQFYLVGGGIAAMAAAAFLIRDGRVRGRDITILEALDKPGGSLDGAGTAQSGYVVRGGRMLESKYLCTYDLFSSIPTLDDSKSVTQEIFDWNETIRTSSTSRLVRNGRREAAPAYGLDEKHLLTLGRLSIEPEGMLADSRIADHFDASFFETNFWLMWCTTFAFQPWHSAVEFRRYLLRFAHMSAGFNQLHGIMRTVYNQYDSMVLPLRRWLDDHGVVFEADTCVTDLRVDETDPLNRVRGLVCETAQRRFELPVGPADKVIVTLGSMTAASSLGGMDRPAPLNTVDSTGAWRLWKNIAAGRPEFGRPGVFADHTDASKWLSFTVTLRDPTLFRLIRDLTGNVPGEGGLITFPESSWLASIVLPHQPHFIGQPADVQVLWGYGLRVDEPGDFVGKPMHACTGREILTELLGHLRIDAEAARILDHANCIPCMMPFITSQFLPRKHGDRPAVTPAGWRNLAFIGQFCELPDDVVFTVEYSVRSAQNAAYALLDLDRAAPAVYKGQHDPRVVRQAFSSLRDRT</sequence>
<dbReference type="InterPro" id="IPR010354">
    <property type="entry name" value="Oleate_hydratase"/>
</dbReference>
<evidence type="ECO:0000313" key="3">
    <source>
        <dbReference type="Proteomes" id="UP000248918"/>
    </source>
</evidence>
<dbReference type="Proteomes" id="UP000248918">
    <property type="component" value="Unassembled WGS sequence"/>
</dbReference>
<dbReference type="GO" id="GO:0050151">
    <property type="term" value="F:oleate hydratase activity"/>
    <property type="evidence" value="ECO:0007669"/>
    <property type="project" value="InterPro"/>
</dbReference>
<dbReference type="PANTHER" id="PTHR37417:SF2">
    <property type="entry name" value="67 KDA MYOSIN-CROSS-REACTIVE ANTIGEN FAMILY PROTEIN (AFU_ORTHOLOGUE AFUA_5G09970)"/>
    <property type="match status" value="1"/>
</dbReference>
<dbReference type="NCBIfam" id="NF010584">
    <property type="entry name" value="PRK13977.1"/>
    <property type="match status" value="1"/>
</dbReference>
<dbReference type="GO" id="GO:0071949">
    <property type="term" value="F:FAD binding"/>
    <property type="evidence" value="ECO:0007669"/>
    <property type="project" value="InterPro"/>
</dbReference>
<gene>
    <name evidence="2" type="ORF">BX591_13150</name>
</gene>
<dbReference type="Gene3D" id="3.30.9.80">
    <property type="match status" value="1"/>
</dbReference>
<evidence type="ECO:0000256" key="1">
    <source>
        <dbReference type="SAM" id="Phobius"/>
    </source>
</evidence>
<keyword evidence="1" id="KW-0472">Membrane</keyword>
<keyword evidence="1" id="KW-1133">Transmembrane helix</keyword>
<protein>
    <submittedName>
        <fullName evidence="2">Oleate hydratase</fullName>
    </submittedName>
</protein>
<dbReference type="GO" id="GO:0006631">
    <property type="term" value="P:fatty acid metabolic process"/>
    <property type="evidence" value="ECO:0007669"/>
    <property type="project" value="InterPro"/>
</dbReference>
<dbReference type="EMBL" id="QLTK01000031">
    <property type="protein sequence ID" value="RAS21090.1"/>
    <property type="molecule type" value="Genomic_DNA"/>
</dbReference>
<dbReference type="AlphaFoldDB" id="A0A329BHC8"/>
<dbReference type="Pfam" id="PF06100">
    <property type="entry name" value="MCRA"/>
    <property type="match status" value="1"/>
</dbReference>
<dbReference type="PANTHER" id="PTHR37417">
    <property type="entry name" value="67 KDA MYOSIN-CROSS-REACTIVE ANTIGEN FAMILY PROTEIN (AFU_ORTHOLOGUE AFUA_5G09970)"/>
    <property type="match status" value="1"/>
</dbReference>
<keyword evidence="1" id="KW-0812">Transmembrane</keyword>
<dbReference type="InterPro" id="IPR036188">
    <property type="entry name" value="FAD/NAD-bd_sf"/>
</dbReference>
<comment type="caution">
    <text evidence="2">The sequence shown here is derived from an EMBL/GenBank/DDBJ whole genome shotgun (WGS) entry which is preliminary data.</text>
</comment>
<organism evidence="2 3">
    <name type="scientific">Paraburkholderia bryophila</name>
    <dbReference type="NCBI Taxonomy" id="420952"/>
    <lineage>
        <taxon>Bacteria</taxon>
        <taxon>Pseudomonadati</taxon>
        <taxon>Pseudomonadota</taxon>
        <taxon>Betaproteobacteria</taxon>
        <taxon>Burkholderiales</taxon>
        <taxon>Burkholderiaceae</taxon>
        <taxon>Paraburkholderia</taxon>
    </lineage>
</organism>
<dbReference type="SUPFAM" id="SSF51905">
    <property type="entry name" value="FAD/NAD(P)-binding domain"/>
    <property type="match status" value="1"/>
</dbReference>
<proteinExistence type="predicted"/>
<accession>A0A329BHC8</accession>
<evidence type="ECO:0000313" key="2">
    <source>
        <dbReference type="EMBL" id="RAS21090.1"/>
    </source>
</evidence>
<dbReference type="Gene3D" id="3.50.50.60">
    <property type="entry name" value="FAD/NAD(P)-binding domain"/>
    <property type="match status" value="2"/>
</dbReference>
<feature type="transmembrane region" description="Helical" evidence="1">
    <location>
        <begin position="77"/>
        <end position="95"/>
    </location>
</feature>
<reference evidence="2 3" key="1">
    <citation type="submission" date="2018-06" db="EMBL/GenBank/DDBJ databases">
        <title>Genomic Encyclopedia of Type Strains, Phase III (KMG-III): the genomes of soil and plant-associated and newly described type strains.</title>
        <authorList>
            <person name="Whitman W."/>
        </authorList>
    </citation>
    <scope>NUCLEOTIDE SEQUENCE [LARGE SCALE GENOMIC DNA]</scope>
    <source>
        <strain evidence="2 3">LMG 23644</strain>
    </source>
</reference>